<dbReference type="Pfam" id="PF13639">
    <property type="entry name" value="zf-RING_2"/>
    <property type="match status" value="1"/>
</dbReference>
<dbReference type="SMART" id="SM00184">
    <property type="entry name" value="RING"/>
    <property type="match status" value="1"/>
</dbReference>
<proteinExistence type="predicted"/>
<evidence type="ECO:0000259" key="11">
    <source>
        <dbReference type="PROSITE" id="PS50089"/>
    </source>
</evidence>
<dbReference type="EMBL" id="KB095811">
    <property type="protein sequence ID" value="ESO13103.1"/>
    <property type="molecule type" value="Genomic_DNA"/>
</dbReference>
<name>T1FPN1_HELRO</name>
<dbReference type="EMBL" id="AMQM01000312">
    <property type="status" value="NOT_ANNOTATED_CDS"/>
    <property type="molecule type" value="Genomic_DNA"/>
</dbReference>
<reference evidence="12 14" key="2">
    <citation type="journal article" date="2013" name="Nature">
        <title>Insights into bilaterian evolution from three spiralian genomes.</title>
        <authorList>
            <person name="Simakov O."/>
            <person name="Marletaz F."/>
            <person name="Cho S.J."/>
            <person name="Edsinger-Gonzales E."/>
            <person name="Havlak P."/>
            <person name="Hellsten U."/>
            <person name="Kuo D.H."/>
            <person name="Larsson T."/>
            <person name="Lv J."/>
            <person name="Arendt D."/>
            <person name="Savage R."/>
            <person name="Osoegawa K."/>
            <person name="de Jong P."/>
            <person name="Grimwood J."/>
            <person name="Chapman J.A."/>
            <person name="Shapiro H."/>
            <person name="Aerts A."/>
            <person name="Otillar R.P."/>
            <person name="Terry A.Y."/>
            <person name="Boore J.L."/>
            <person name="Grigoriev I.V."/>
            <person name="Lindberg D.R."/>
            <person name="Seaver E.C."/>
            <person name="Weisblat D.A."/>
            <person name="Putnam N.H."/>
            <person name="Rokhsar D.S."/>
        </authorList>
    </citation>
    <scope>NUCLEOTIDE SEQUENCE</scope>
</reference>
<dbReference type="Pfam" id="PF14369">
    <property type="entry name" value="Zn_ribbon_19"/>
    <property type="match status" value="1"/>
</dbReference>
<dbReference type="GeneID" id="20210778"/>
<dbReference type="Gene3D" id="3.30.40.10">
    <property type="entry name" value="Zinc/RING finger domain, C3HC4 (zinc finger)"/>
    <property type="match status" value="1"/>
</dbReference>
<dbReference type="eggNOG" id="KOG0800">
    <property type="taxonomic scope" value="Eukaryota"/>
</dbReference>
<evidence type="ECO:0000256" key="4">
    <source>
        <dbReference type="ARBA" id="ARBA00022679"/>
    </source>
</evidence>
<dbReference type="RefSeq" id="XP_009009823.1">
    <property type="nucleotide sequence ID" value="XM_009011575.1"/>
</dbReference>
<keyword evidence="14" id="KW-1185">Reference proteome</keyword>
<dbReference type="Proteomes" id="UP000015101">
    <property type="component" value="Unassembled WGS sequence"/>
</dbReference>
<evidence type="ECO:0000256" key="7">
    <source>
        <dbReference type="ARBA" id="ARBA00022786"/>
    </source>
</evidence>
<dbReference type="OrthoDB" id="8062037at2759"/>
<dbReference type="PANTHER" id="PTHR45931:SF3">
    <property type="entry name" value="RING ZINC FINGER-CONTAINING PROTEIN"/>
    <property type="match status" value="1"/>
</dbReference>
<evidence type="ECO:0000313" key="13">
    <source>
        <dbReference type="EnsemblMetazoa" id="HelroP188105"/>
    </source>
</evidence>
<dbReference type="InterPro" id="IPR001841">
    <property type="entry name" value="Znf_RING"/>
</dbReference>
<feature type="domain" description="RING-type" evidence="11">
    <location>
        <begin position="242"/>
        <end position="283"/>
    </location>
</feature>
<evidence type="ECO:0000256" key="1">
    <source>
        <dbReference type="ARBA" id="ARBA00000900"/>
    </source>
</evidence>
<dbReference type="Gene3D" id="1.10.20.10">
    <property type="entry name" value="Histone, subunit A"/>
    <property type="match status" value="1"/>
</dbReference>
<dbReference type="CDD" id="cd16667">
    <property type="entry name" value="RING-H2_RNF126-like"/>
    <property type="match status" value="1"/>
</dbReference>
<evidence type="ECO:0000256" key="3">
    <source>
        <dbReference type="ARBA" id="ARBA00012483"/>
    </source>
</evidence>
<keyword evidence="4" id="KW-0808">Transferase</keyword>
<organism evidence="13 14">
    <name type="scientific">Helobdella robusta</name>
    <name type="common">Californian leech</name>
    <dbReference type="NCBI Taxonomy" id="6412"/>
    <lineage>
        <taxon>Eukaryota</taxon>
        <taxon>Metazoa</taxon>
        <taxon>Spiralia</taxon>
        <taxon>Lophotrochozoa</taxon>
        <taxon>Annelida</taxon>
        <taxon>Clitellata</taxon>
        <taxon>Hirudinea</taxon>
        <taxon>Rhynchobdellida</taxon>
        <taxon>Glossiphoniidae</taxon>
        <taxon>Helobdella</taxon>
    </lineage>
</organism>
<gene>
    <name evidence="13" type="primary">20210778</name>
    <name evidence="12" type="ORF">HELRODRAFT_188105</name>
</gene>
<dbReference type="STRING" id="6412.T1FPN1"/>
<dbReference type="EC" id="2.3.2.27" evidence="3"/>
<feature type="compositionally biased region" description="Low complexity" evidence="10">
    <location>
        <begin position="88"/>
        <end position="101"/>
    </location>
</feature>
<keyword evidence="7" id="KW-0833">Ubl conjugation pathway</keyword>
<reference evidence="14" key="1">
    <citation type="submission" date="2012-12" db="EMBL/GenBank/DDBJ databases">
        <authorList>
            <person name="Hellsten U."/>
            <person name="Grimwood J."/>
            <person name="Chapman J.A."/>
            <person name="Shapiro H."/>
            <person name="Aerts A."/>
            <person name="Otillar R.P."/>
            <person name="Terry A.Y."/>
            <person name="Boore J.L."/>
            <person name="Simakov O."/>
            <person name="Marletaz F."/>
            <person name="Cho S.-J."/>
            <person name="Edsinger-Gonzales E."/>
            <person name="Havlak P."/>
            <person name="Kuo D.-H."/>
            <person name="Larsson T."/>
            <person name="Lv J."/>
            <person name="Arendt D."/>
            <person name="Savage R."/>
            <person name="Osoegawa K."/>
            <person name="de Jong P."/>
            <person name="Lindberg D.R."/>
            <person name="Seaver E.C."/>
            <person name="Weisblat D.A."/>
            <person name="Putnam N.H."/>
            <person name="Grigoriev I.V."/>
            <person name="Rokhsar D.S."/>
        </authorList>
    </citation>
    <scope>NUCLEOTIDE SEQUENCE</scope>
</reference>
<evidence type="ECO:0000313" key="12">
    <source>
        <dbReference type="EMBL" id="ESO13103.1"/>
    </source>
</evidence>
<comment type="pathway">
    <text evidence="2">Protein modification; protein ubiquitination.</text>
</comment>
<dbReference type="GO" id="GO:0000209">
    <property type="term" value="P:protein polyubiquitination"/>
    <property type="evidence" value="ECO:0007669"/>
    <property type="project" value="UniProtKB-ARBA"/>
</dbReference>
<feature type="compositionally biased region" description="Low complexity" evidence="10">
    <location>
        <begin position="366"/>
        <end position="379"/>
    </location>
</feature>
<dbReference type="AlphaFoldDB" id="T1FPN1"/>
<feature type="region of interest" description="Disordered" evidence="10">
    <location>
        <begin position="351"/>
        <end position="379"/>
    </location>
</feature>
<keyword evidence="5" id="KW-0479">Metal-binding</keyword>
<feature type="compositionally biased region" description="Acidic residues" evidence="10">
    <location>
        <begin position="104"/>
        <end position="129"/>
    </location>
</feature>
<evidence type="ECO:0000256" key="10">
    <source>
        <dbReference type="SAM" id="MobiDB-lite"/>
    </source>
</evidence>
<reference evidence="13" key="3">
    <citation type="submission" date="2015-06" db="UniProtKB">
        <authorList>
            <consortium name="EnsemblMetazoa"/>
        </authorList>
    </citation>
    <scope>IDENTIFICATION</scope>
</reference>
<dbReference type="SUPFAM" id="SSF57850">
    <property type="entry name" value="RING/U-box"/>
    <property type="match status" value="1"/>
</dbReference>
<keyword evidence="6 9" id="KW-0863">Zinc-finger</keyword>
<dbReference type="GO" id="GO:0061630">
    <property type="term" value="F:ubiquitin protein ligase activity"/>
    <property type="evidence" value="ECO:0000318"/>
    <property type="project" value="GO_Central"/>
</dbReference>
<dbReference type="PANTHER" id="PTHR45931">
    <property type="entry name" value="SI:CH211-59O9.10"/>
    <property type="match status" value="1"/>
</dbReference>
<feature type="compositionally biased region" description="Polar residues" evidence="10">
    <location>
        <begin position="355"/>
        <end position="365"/>
    </location>
</feature>
<dbReference type="HOGENOM" id="CLU_034892_0_2_1"/>
<feature type="region of interest" description="Disordered" evidence="10">
    <location>
        <begin position="289"/>
        <end position="320"/>
    </location>
</feature>
<dbReference type="FunFam" id="3.30.40.10:FF:000069">
    <property type="entry name" value="E3 ubiquitin-protein ligase RNF115"/>
    <property type="match status" value="1"/>
</dbReference>
<evidence type="ECO:0000256" key="5">
    <source>
        <dbReference type="ARBA" id="ARBA00022723"/>
    </source>
</evidence>
<protein>
    <recommendedName>
        <fullName evidence="3">RING-type E3 ubiquitin transferase</fullName>
        <ecNumber evidence="3">2.3.2.27</ecNumber>
    </recommendedName>
</protein>
<comment type="catalytic activity">
    <reaction evidence="1">
        <text>S-ubiquitinyl-[E2 ubiquitin-conjugating enzyme]-L-cysteine + [acceptor protein]-L-lysine = [E2 ubiquitin-conjugating enzyme]-L-cysteine + N(6)-ubiquitinyl-[acceptor protein]-L-lysine.</text>
        <dbReference type="EC" id="2.3.2.27"/>
    </reaction>
</comment>
<dbReference type="InterPro" id="IPR009072">
    <property type="entry name" value="Histone-fold"/>
</dbReference>
<evidence type="ECO:0000313" key="14">
    <source>
        <dbReference type="Proteomes" id="UP000015101"/>
    </source>
</evidence>
<dbReference type="InterPro" id="IPR013083">
    <property type="entry name" value="Znf_RING/FYVE/PHD"/>
</dbReference>
<evidence type="ECO:0000256" key="8">
    <source>
        <dbReference type="ARBA" id="ARBA00022833"/>
    </source>
</evidence>
<dbReference type="EnsemblMetazoa" id="HelroT188105">
    <property type="protein sequence ID" value="HelroP188105"/>
    <property type="gene ID" value="HelroG188105"/>
</dbReference>
<dbReference type="CTD" id="20210778"/>
<dbReference type="GO" id="GO:0008270">
    <property type="term" value="F:zinc ion binding"/>
    <property type="evidence" value="ECO:0007669"/>
    <property type="project" value="UniProtKB-KW"/>
</dbReference>
<evidence type="ECO:0000256" key="9">
    <source>
        <dbReference type="PROSITE-ProRule" id="PRU00175"/>
    </source>
</evidence>
<dbReference type="InterPro" id="IPR039525">
    <property type="entry name" value="RNF126-like_zinc-ribbon"/>
</dbReference>
<keyword evidence="8" id="KW-0862">Zinc</keyword>
<dbReference type="PROSITE" id="PS50089">
    <property type="entry name" value="ZF_RING_2"/>
    <property type="match status" value="1"/>
</dbReference>
<feature type="compositionally biased region" description="Low complexity" evidence="10">
    <location>
        <begin position="297"/>
        <end position="309"/>
    </location>
</feature>
<dbReference type="InterPro" id="IPR051834">
    <property type="entry name" value="RING_finger_E3_ligase"/>
</dbReference>
<dbReference type="GO" id="GO:0006511">
    <property type="term" value="P:ubiquitin-dependent protein catabolic process"/>
    <property type="evidence" value="ECO:0000318"/>
    <property type="project" value="GO_Central"/>
</dbReference>
<evidence type="ECO:0000256" key="6">
    <source>
        <dbReference type="ARBA" id="ARBA00022771"/>
    </source>
</evidence>
<sequence>MAEAAVEFPSVPNYFCHRCARSVKINPTTVLTCPHCESEFIEELTQELEENDRARNNSRLTASPMDVATLLSNIFASVTPDEDYPFPRSRNTNNSSNNNRTAADDADDEEDKDDEDEEEDEEEQEEVEEMGERINRRLWVGPYRLPRPVRRRNQESRPPPRFLGNMLLGRYPNFSDLFALSSQEFRSNPRDYAWGSDGLDNIITQLLNQMENSGPAPAKKEDIDNLPDVLVSATQIDLFAQCSVCMDYFIVEERVKELPCHHFYHEDCIVPWLKMHGTCPICRYSISPDESPKKTETSSNNSTSNNENSMDNTRNSPRPSRARLLRYPQSSSSSSSWSPIFTALRLRPPADHQHFSASPTYSPPGNNGNNNIISSNNNITSNNNIIRAATIQ</sequence>
<accession>T1FPN1</accession>
<dbReference type="InParanoid" id="T1FPN1"/>
<dbReference type="KEGG" id="hro:HELRODRAFT_188105"/>
<feature type="region of interest" description="Disordered" evidence="10">
    <location>
        <begin position="79"/>
        <end position="133"/>
    </location>
</feature>
<evidence type="ECO:0000256" key="2">
    <source>
        <dbReference type="ARBA" id="ARBA00004906"/>
    </source>
</evidence>
<dbReference type="OMA" id="RPCIEPW"/>
<dbReference type="GO" id="GO:0046982">
    <property type="term" value="F:protein heterodimerization activity"/>
    <property type="evidence" value="ECO:0007669"/>
    <property type="project" value="InterPro"/>
</dbReference>